<dbReference type="SMART" id="SM00897">
    <property type="entry name" value="FIST"/>
    <property type="match status" value="1"/>
</dbReference>
<evidence type="ECO:0000313" key="3">
    <source>
        <dbReference type="EMBL" id="ATC63645.1"/>
    </source>
</evidence>
<dbReference type="PANTHER" id="PTHR40252">
    <property type="entry name" value="BLR0328 PROTEIN"/>
    <property type="match status" value="1"/>
</dbReference>
<organism evidence="3 4">
    <name type="scientific">Nibricoccus aquaticus</name>
    <dbReference type="NCBI Taxonomy" id="2576891"/>
    <lineage>
        <taxon>Bacteria</taxon>
        <taxon>Pseudomonadati</taxon>
        <taxon>Verrucomicrobiota</taxon>
        <taxon>Opitutia</taxon>
        <taxon>Opitutales</taxon>
        <taxon>Opitutaceae</taxon>
        <taxon>Nibricoccus</taxon>
    </lineage>
</organism>
<dbReference type="SMART" id="SM01204">
    <property type="entry name" value="FIST_C"/>
    <property type="match status" value="1"/>
</dbReference>
<dbReference type="Pfam" id="PF10442">
    <property type="entry name" value="FIST_C"/>
    <property type="match status" value="1"/>
</dbReference>
<sequence length="379" mass="39445">MKIHTLSWQPGSGWNRPPSSVTGPVQLILYFGGRDVLAQPDSPVHALHAAFPDAVCAGCSSAGEITGQTVGDDGLVASLIMFEHATVRGASVAVASPQDSFSAGRELGAQLVAPGLRHVLVLSDGLKVNGTTLTAGLREALPAGVLASGGLAGDGARFEKTFVGLGNDIGAQKVVGIGFYGARLNIAPGSAGGWEPFGPTRLITRSEGNVLYSLDDQPALAVYKRYLGELADKLPSSGLLFPLQLLSRRDEKEGVVRTILAVDEATQSLVFAGDLPQGQYARLMKANCDALVTGAENAAAMALREGGDATRLVVLVSCVGRKLVMGQRVEEEVEAVVGRMGSNASAVGFYSYGEISPSGLVHGCDLHNQTMTLTVFEET</sequence>
<accession>A0A290Q4N1</accession>
<dbReference type="PANTHER" id="PTHR40252:SF2">
    <property type="entry name" value="BLR0328 PROTEIN"/>
    <property type="match status" value="1"/>
</dbReference>
<feature type="domain" description="FIST" evidence="1">
    <location>
        <begin position="23"/>
        <end position="218"/>
    </location>
</feature>
<dbReference type="EMBL" id="CP023344">
    <property type="protein sequence ID" value="ATC63645.1"/>
    <property type="molecule type" value="Genomic_DNA"/>
</dbReference>
<dbReference type="KEGG" id="vbh:CMV30_06595"/>
<evidence type="ECO:0000313" key="4">
    <source>
        <dbReference type="Proteomes" id="UP000217265"/>
    </source>
</evidence>
<feature type="domain" description="FIST C-domain" evidence="2">
    <location>
        <begin position="219"/>
        <end position="358"/>
    </location>
</feature>
<name>A0A290Q4N1_9BACT</name>
<evidence type="ECO:0008006" key="5">
    <source>
        <dbReference type="Google" id="ProtNLM"/>
    </source>
</evidence>
<dbReference type="OrthoDB" id="9807794at2"/>
<dbReference type="Pfam" id="PF08495">
    <property type="entry name" value="FIST"/>
    <property type="match status" value="1"/>
</dbReference>
<dbReference type="AlphaFoldDB" id="A0A290Q4N1"/>
<dbReference type="RefSeq" id="WP_096055277.1">
    <property type="nucleotide sequence ID" value="NZ_CP023344.1"/>
</dbReference>
<keyword evidence="4" id="KW-1185">Reference proteome</keyword>
<dbReference type="Proteomes" id="UP000217265">
    <property type="component" value="Chromosome"/>
</dbReference>
<evidence type="ECO:0000259" key="2">
    <source>
        <dbReference type="SMART" id="SM01204"/>
    </source>
</evidence>
<proteinExistence type="predicted"/>
<evidence type="ECO:0000259" key="1">
    <source>
        <dbReference type="SMART" id="SM00897"/>
    </source>
</evidence>
<gene>
    <name evidence="3" type="ORF">CMV30_06595</name>
</gene>
<dbReference type="InterPro" id="IPR019494">
    <property type="entry name" value="FIST_C"/>
</dbReference>
<reference evidence="3 4" key="1">
    <citation type="submission" date="2017-09" db="EMBL/GenBank/DDBJ databases">
        <title>Complete genome sequence of Verrucomicrobial strain HZ-65, isolated from freshwater.</title>
        <authorList>
            <person name="Choi A."/>
        </authorList>
    </citation>
    <scope>NUCLEOTIDE SEQUENCE [LARGE SCALE GENOMIC DNA]</scope>
    <source>
        <strain evidence="3 4">HZ-65</strain>
    </source>
</reference>
<dbReference type="InterPro" id="IPR013702">
    <property type="entry name" value="FIST_domain_N"/>
</dbReference>
<protein>
    <recommendedName>
        <fullName evidence="5">Histidine kinase</fullName>
    </recommendedName>
</protein>